<dbReference type="InterPro" id="IPR036291">
    <property type="entry name" value="NAD(P)-bd_dom_sf"/>
</dbReference>
<dbReference type="Gene3D" id="3.40.50.720">
    <property type="entry name" value="NAD(P)-binding Rossmann-like Domain"/>
    <property type="match status" value="1"/>
</dbReference>
<sequence length="57" mass="6176">MVQKVALVTGGSRGIGLAIVKRLLEDGFKVSIVGRDLQHLQEVSESLANYANRLLVI</sequence>
<dbReference type="EMBL" id="JAFLWD010000011">
    <property type="protein sequence ID" value="MBO0439811.1"/>
    <property type="molecule type" value="Genomic_DNA"/>
</dbReference>
<keyword evidence="3" id="KW-0560">Oxidoreductase</keyword>
<proteinExistence type="inferred from homology"/>
<evidence type="ECO:0000256" key="1">
    <source>
        <dbReference type="ARBA" id="ARBA00006484"/>
    </source>
</evidence>
<organism evidence="4 5">
    <name type="scientific">Candidatus Enterococcus ikei</name>
    <dbReference type="NCBI Taxonomy" id="2815326"/>
    <lineage>
        <taxon>Bacteria</taxon>
        <taxon>Bacillati</taxon>
        <taxon>Bacillota</taxon>
        <taxon>Bacilli</taxon>
        <taxon>Lactobacillales</taxon>
        <taxon>Enterococcaceae</taxon>
        <taxon>Enterococcus</taxon>
    </lineage>
</organism>
<dbReference type="PANTHER" id="PTHR43618">
    <property type="entry name" value="7-ALPHA-HYDROXYSTEROID DEHYDROGENASE"/>
    <property type="match status" value="1"/>
</dbReference>
<accession>A0ABS3GX22</accession>
<evidence type="ECO:0000256" key="3">
    <source>
        <dbReference type="ARBA" id="ARBA00023002"/>
    </source>
</evidence>
<reference evidence="4 5" key="1">
    <citation type="submission" date="2021-03" db="EMBL/GenBank/DDBJ databases">
        <title>Enterococcal diversity collection.</title>
        <authorList>
            <person name="Gilmore M.S."/>
            <person name="Schwartzman J."/>
            <person name="Van Tyne D."/>
            <person name="Martin M."/>
            <person name="Earl A.M."/>
            <person name="Manson A.L."/>
            <person name="Straub T."/>
            <person name="Salamzade R."/>
            <person name="Saavedra J."/>
            <person name="Lebreton F."/>
            <person name="Prichula J."/>
            <person name="Schaufler K."/>
            <person name="Gaca A."/>
            <person name="Sgardioli B."/>
            <person name="Wagenaar J."/>
            <person name="Strong T."/>
        </authorList>
    </citation>
    <scope>NUCLEOTIDE SEQUENCE [LARGE SCALE GENOMIC DNA]</scope>
    <source>
        <strain evidence="4 5">DIV0869a</strain>
    </source>
</reference>
<name>A0ABS3GX22_9ENTE</name>
<gene>
    <name evidence="4" type="ORF">JZO69_05535</name>
</gene>
<dbReference type="SUPFAM" id="SSF51735">
    <property type="entry name" value="NAD(P)-binding Rossmann-fold domains"/>
    <property type="match status" value="1"/>
</dbReference>
<dbReference type="PANTHER" id="PTHR43618:SF8">
    <property type="entry name" value="7ALPHA-HYDROXYSTEROID DEHYDROGENASE"/>
    <property type="match status" value="1"/>
</dbReference>
<protein>
    <submittedName>
        <fullName evidence="4">SDR family NAD(P)-dependent oxidoreductase</fullName>
    </submittedName>
</protein>
<keyword evidence="2" id="KW-0521">NADP</keyword>
<dbReference type="InterPro" id="IPR052178">
    <property type="entry name" value="Sec_Metab_Biosynth_SDR"/>
</dbReference>
<dbReference type="Proteomes" id="UP000664632">
    <property type="component" value="Unassembled WGS sequence"/>
</dbReference>
<evidence type="ECO:0000313" key="4">
    <source>
        <dbReference type="EMBL" id="MBO0439811.1"/>
    </source>
</evidence>
<comment type="similarity">
    <text evidence="1">Belongs to the short-chain dehydrogenases/reductases (SDR) family.</text>
</comment>
<keyword evidence="5" id="KW-1185">Reference proteome</keyword>
<dbReference type="InterPro" id="IPR002347">
    <property type="entry name" value="SDR_fam"/>
</dbReference>
<comment type="caution">
    <text evidence="4">The sequence shown here is derived from an EMBL/GenBank/DDBJ whole genome shotgun (WGS) entry which is preliminary data.</text>
</comment>
<evidence type="ECO:0000313" key="5">
    <source>
        <dbReference type="Proteomes" id="UP000664632"/>
    </source>
</evidence>
<evidence type="ECO:0000256" key="2">
    <source>
        <dbReference type="ARBA" id="ARBA00022857"/>
    </source>
</evidence>
<dbReference type="Pfam" id="PF00106">
    <property type="entry name" value="adh_short"/>
    <property type="match status" value="1"/>
</dbReference>